<dbReference type="Proteomes" id="UP000542811">
    <property type="component" value="Unassembled WGS sequence"/>
</dbReference>
<dbReference type="Gene3D" id="3.90.550.10">
    <property type="entry name" value="Spore Coat Polysaccharide Biosynthesis Protein SpsA, Chain A"/>
    <property type="match status" value="1"/>
</dbReference>
<accession>A0ABR6G649</accession>
<dbReference type="PANTHER" id="PTHR21485">
    <property type="entry name" value="HAD SUPERFAMILY MEMBERS CMAS AND KDSC"/>
    <property type="match status" value="1"/>
</dbReference>
<comment type="caution">
    <text evidence="1">The sequence shown here is derived from an EMBL/GenBank/DDBJ whole genome shotgun (WGS) entry which is preliminary data.</text>
</comment>
<dbReference type="InterPro" id="IPR029044">
    <property type="entry name" value="Nucleotide-diphossugar_trans"/>
</dbReference>
<sequence length="231" mass="25567">MTKVLGILPARGGSKGVFRKNVRPLLGKPLIAWAASALACSKRVSRAICSTDDEEIASAAVAAGLEVPWIRPSEIASDKTLVVDVLNHALERLAADGDEGYHYVALAQATSPTVTVEDIDEAIELAIRHDADTVLTGYDAGQRHPTTMFSLSSDKQVNWLMDAEHRMARRQDLDPYFIRTGLVYVIKRETLVESRSIYGNRVFCMPVPEARALTIDDERDFELAEFILRKL</sequence>
<dbReference type="PANTHER" id="PTHR21485:SF6">
    <property type="entry name" value="N-ACYLNEURAMINATE CYTIDYLYLTRANSFERASE-RELATED"/>
    <property type="match status" value="1"/>
</dbReference>
<dbReference type="RefSeq" id="WP_077976683.1">
    <property type="nucleotide sequence ID" value="NZ_JACHXX010000002.1"/>
</dbReference>
<name>A0ABR6G649_9HYPH</name>
<keyword evidence="2" id="KW-1185">Reference proteome</keyword>
<dbReference type="EMBL" id="JACHXX010000002">
    <property type="protein sequence ID" value="MBB3161058.1"/>
    <property type="molecule type" value="Genomic_DNA"/>
</dbReference>
<dbReference type="CDD" id="cd02513">
    <property type="entry name" value="CMP-NeuAc_Synthase"/>
    <property type="match status" value="1"/>
</dbReference>
<dbReference type="Pfam" id="PF02348">
    <property type="entry name" value="CTP_transf_3"/>
    <property type="match status" value="1"/>
</dbReference>
<organism evidence="1 2">
    <name type="scientific">Rhizobium laguerreae</name>
    <dbReference type="NCBI Taxonomy" id="1076926"/>
    <lineage>
        <taxon>Bacteria</taxon>
        <taxon>Pseudomonadati</taxon>
        <taxon>Pseudomonadota</taxon>
        <taxon>Alphaproteobacteria</taxon>
        <taxon>Hyphomicrobiales</taxon>
        <taxon>Rhizobiaceae</taxon>
        <taxon>Rhizobium/Agrobacterium group</taxon>
        <taxon>Rhizobium</taxon>
    </lineage>
</organism>
<proteinExistence type="predicted"/>
<evidence type="ECO:0000313" key="2">
    <source>
        <dbReference type="Proteomes" id="UP000542811"/>
    </source>
</evidence>
<dbReference type="SUPFAM" id="SSF53448">
    <property type="entry name" value="Nucleotide-diphospho-sugar transferases"/>
    <property type="match status" value="1"/>
</dbReference>
<evidence type="ECO:0000313" key="1">
    <source>
        <dbReference type="EMBL" id="MBB3161058.1"/>
    </source>
</evidence>
<gene>
    <name evidence="1" type="ORF">FHS25_001507</name>
</gene>
<dbReference type="InterPro" id="IPR050793">
    <property type="entry name" value="CMP-NeuNAc_synthase"/>
</dbReference>
<reference evidence="1 2" key="1">
    <citation type="submission" date="2020-08" db="EMBL/GenBank/DDBJ databases">
        <title>Genomic Encyclopedia of Type Strains, Phase III (KMG-III): the genomes of soil and plant-associated and newly described type strains.</title>
        <authorList>
            <person name="Whitman W."/>
        </authorList>
    </citation>
    <scope>NUCLEOTIDE SEQUENCE [LARGE SCALE GENOMIC DNA]</scope>
    <source>
        <strain evidence="1 2">CECT 8280</strain>
    </source>
</reference>
<protein>
    <submittedName>
        <fullName evidence="1">CMP-N-acetylneuraminic acid synthetase</fullName>
    </submittedName>
</protein>
<dbReference type="InterPro" id="IPR003329">
    <property type="entry name" value="Cytidylyl_trans"/>
</dbReference>